<reference evidence="4 5" key="1">
    <citation type="journal article" date="2023" name="Insect Mol. Biol.">
        <title>Genome sequencing provides insights into the evolution of gene families encoding plant cell wall-degrading enzymes in longhorned beetles.</title>
        <authorList>
            <person name="Shin N.R."/>
            <person name="Okamura Y."/>
            <person name="Kirsch R."/>
            <person name="Pauchet Y."/>
        </authorList>
    </citation>
    <scope>NUCLEOTIDE SEQUENCE [LARGE SCALE GENOMIC DNA]</scope>
    <source>
        <strain evidence="4">EAD_L_NR</strain>
    </source>
</reference>
<dbReference type="Pfam" id="PF22938">
    <property type="entry name" value="Integrase_p58_C"/>
    <property type="match status" value="1"/>
</dbReference>
<feature type="domain" description="Integrase p58-like C-terminal" evidence="3">
    <location>
        <begin position="737"/>
        <end position="770"/>
    </location>
</feature>
<keyword evidence="1" id="KW-0175">Coiled coil</keyword>
<dbReference type="Proteomes" id="UP001159042">
    <property type="component" value="Unassembled WGS sequence"/>
</dbReference>
<dbReference type="GO" id="GO:0004190">
    <property type="term" value="F:aspartic-type endopeptidase activity"/>
    <property type="evidence" value="ECO:0007669"/>
    <property type="project" value="InterPro"/>
</dbReference>
<evidence type="ECO:0000313" key="5">
    <source>
        <dbReference type="Proteomes" id="UP001159042"/>
    </source>
</evidence>
<accession>A0AAV8VMY2</accession>
<dbReference type="CDD" id="cd00303">
    <property type="entry name" value="retropepsin_like"/>
    <property type="match status" value="1"/>
</dbReference>
<dbReference type="PANTHER" id="PTHR45823:SF1">
    <property type="entry name" value="T-SNARE COILED-COIL HOMOLOGY DOMAIN-CONTAINING PROTEIN"/>
    <property type="match status" value="1"/>
</dbReference>
<dbReference type="SUPFAM" id="SSF50630">
    <property type="entry name" value="Acid proteases"/>
    <property type="match status" value="1"/>
</dbReference>
<evidence type="ECO:0000256" key="1">
    <source>
        <dbReference type="SAM" id="Coils"/>
    </source>
</evidence>
<dbReference type="Pfam" id="PF13975">
    <property type="entry name" value="gag-asp_proteas"/>
    <property type="match status" value="1"/>
</dbReference>
<dbReference type="EMBL" id="JANEYG010000052">
    <property type="protein sequence ID" value="KAJ8915519.1"/>
    <property type="molecule type" value="Genomic_DNA"/>
</dbReference>
<dbReference type="InterPro" id="IPR021109">
    <property type="entry name" value="Peptidase_aspartic_dom_sf"/>
</dbReference>
<dbReference type="PANTHER" id="PTHR45823">
    <property type="entry name" value="T-SNARE COILED-COIL HOMOLOGY DOMAIN-CONTAINING PROTEIN"/>
    <property type="match status" value="1"/>
</dbReference>
<sequence>MEESLKQLMEMLSMVKASQEEMKEDMKSSQQKLEEKLEDNREDMKRGQEELKQDMRRAQEDMKANQEELKQKLEDKLQEMKTTIEDSNTKLENKLKEFEEVVEEEITQVKEEVKAIEGELSHMKEDAKADKKEMNKKMEDLETKFRQLSTTGVIKTEGTVTTPSKVKVPTYDGKVSWNTYLRQFEAVVRNWREEDKATSLIAALRGEALEVLRTIPEASLNYAVLTSALERRYGDAHLQHVYQAQLRSRRQRFEETLQQYEADISRMVNLAYPTAPAEVIEQLSVSSFIEGLRDPEIGQLVRLARHKTISEALAQALEIEAAKQASRGTSKIRQVKTYQYQDRERKVQRPGRNLVDSIKDVLEKFTNGQNSEDSTTNRRPIRCWTCEPGKCQLASLRGRGLVRCYQAPPVKKIKITRLQNNGSSLVVPGRICGRECEMILDTGSSHTIVKPNIVAHCRIQNTDEEYQLETANGEVIPIKGIHLAEIRLGNSTFRQKVFVADITDDVLLGLNVMAEQNFILDLPQRVLKTNNEEIILNFPKIRALPIRTVKASEDVEIPPQSEVVLEAICDDSTEEDETVIVEPKSENLLHHKGILTGRTLTVRKNKQMLVRMMNLKDYPQQISKGEPIAYRSAVHESTGKTPASIVFGAELRLPIDLISDRPKKEEGVNNYISHLQDRLKLTHAEVRQKMRIESDRMKTRYDLRSNTGGFQVGEKVWLYNPKRTKGKSPKLQKSWEGPYTVVTRLNDVVYRIQKNPQAKMKIVHIDRLTPYQEPHPNEGVT</sequence>
<proteinExistence type="predicted"/>
<evidence type="ECO:0000259" key="3">
    <source>
        <dbReference type="Pfam" id="PF22938"/>
    </source>
</evidence>
<dbReference type="InterPro" id="IPR054465">
    <property type="entry name" value="Integrase_p58-like_C"/>
</dbReference>
<dbReference type="Gene3D" id="2.40.70.10">
    <property type="entry name" value="Acid Proteases"/>
    <property type="match status" value="1"/>
</dbReference>
<dbReference type="Gene3D" id="1.20.120.20">
    <property type="entry name" value="Apolipoprotein"/>
    <property type="match status" value="1"/>
</dbReference>
<comment type="caution">
    <text evidence="4">The sequence shown here is derived from an EMBL/GenBank/DDBJ whole genome shotgun (WGS) entry which is preliminary data.</text>
</comment>
<evidence type="ECO:0000313" key="4">
    <source>
        <dbReference type="EMBL" id="KAJ8915519.1"/>
    </source>
</evidence>
<dbReference type="AlphaFoldDB" id="A0AAV8VMY2"/>
<dbReference type="PROSITE" id="PS00141">
    <property type="entry name" value="ASP_PROTEASE"/>
    <property type="match status" value="1"/>
</dbReference>
<feature type="coiled-coil region" evidence="1">
    <location>
        <begin position="243"/>
        <end position="270"/>
    </location>
</feature>
<protein>
    <recommendedName>
        <fullName evidence="3">Integrase p58-like C-terminal domain-containing protein</fullName>
    </recommendedName>
</protein>
<name>A0AAV8VMY2_9CUCU</name>
<organism evidence="4 5">
    <name type="scientific">Exocentrus adspersus</name>
    <dbReference type="NCBI Taxonomy" id="1586481"/>
    <lineage>
        <taxon>Eukaryota</taxon>
        <taxon>Metazoa</taxon>
        <taxon>Ecdysozoa</taxon>
        <taxon>Arthropoda</taxon>
        <taxon>Hexapoda</taxon>
        <taxon>Insecta</taxon>
        <taxon>Pterygota</taxon>
        <taxon>Neoptera</taxon>
        <taxon>Endopterygota</taxon>
        <taxon>Coleoptera</taxon>
        <taxon>Polyphaga</taxon>
        <taxon>Cucujiformia</taxon>
        <taxon>Chrysomeloidea</taxon>
        <taxon>Cerambycidae</taxon>
        <taxon>Lamiinae</taxon>
        <taxon>Acanthocinini</taxon>
        <taxon>Exocentrus</taxon>
    </lineage>
</organism>
<dbReference type="InterPro" id="IPR001969">
    <property type="entry name" value="Aspartic_peptidase_AS"/>
</dbReference>
<gene>
    <name evidence="4" type="ORF">NQ315_012400</name>
</gene>
<evidence type="ECO:0000256" key="2">
    <source>
        <dbReference type="SAM" id="MobiDB-lite"/>
    </source>
</evidence>
<keyword evidence="5" id="KW-1185">Reference proteome</keyword>
<feature type="region of interest" description="Disordered" evidence="2">
    <location>
        <begin position="18"/>
        <end position="51"/>
    </location>
</feature>
<dbReference type="GO" id="GO:0006508">
    <property type="term" value="P:proteolysis"/>
    <property type="evidence" value="ECO:0007669"/>
    <property type="project" value="InterPro"/>
</dbReference>